<protein>
    <recommendedName>
        <fullName evidence="4">Lipoprotein</fullName>
    </recommendedName>
</protein>
<feature type="transmembrane region" description="Helical" evidence="1">
    <location>
        <begin position="29"/>
        <end position="49"/>
    </location>
</feature>
<name>A0A9X3XNV9_9CLOT</name>
<dbReference type="Proteomes" id="UP001141183">
    <property type="component" value="Unassembled WGS sequence"/>
</dbReference>
<feature type="transmembrane region" description="Helical" evidence="1">
    <location>
        <begin position="6"/>
        <end position="24"/>
    </location>
</feature>
<keyword evidence="1" id="KW-0472">Membrane</keyword>
<gene>
    <name evidence="2" type="ORF">NE398_16340</name>
</gene>
<dbReference type="AlphaFoldDB" id="A0A9X3XNV9"/>
<dbReference type="EMBL" id="JAMRYU010000018">
    <property type="protein sequence ID" value="MDC4241706.1"/>
    <property type="molecule type" value="Genomic_DNA"/>
</dbReference>
<evidence type="ECO:0008006" key="4">
    <source>
        <dbReference type="Google" id="ProtNLM"/>
    </source>
</evidence>
<dbReference type="PROSITE" id="PS51257">
    <property type="entry name" value="PROKAR_LIPOPROTEIN"/>
    <property type="match status" value="1"/>
</dbReference>
<dbReference type="RefSeq" id="WP_008678783.1">
    <property type="nucleotide sequence ID" value="NZ_BAAACM010000021.1"/>
</dbReference>
<reference evidence="2" key="1">
    <citation type="submission" date="2022-05" db="EMBL/GenBank/DDBJ databases">
        <title>Draft genome sequence of Clostridium tertium strain CP3 isolated from Peru.</title>
        <authorList>
            <person name="Hurtado R."/>
            <person name="Lima L."/>
            <person name="Sousa T."/>
            <person name="Jaiswal A.K."/>
            <person name="Tiwari S."/>
            <person name="Maturrano L."/>
            <person name="Brenig B."/>
            <person name="Azevedo V."/>
        </authorList>
    </citation>
    <scope>NUCLEOTIDE SEQUENCE</scope>
    <source>
        <strain evidence="2">CP3</strain>
    </source>
</reference>
<sequence length="54" mass="5807">MKKYKISAILGTILMGICSFLACISNNIALINIGNIGLLVSIGIMSYGFSNWQP</sequence>
<proteinExistence type="predicted"/>
<evidence type="ECO:0000256" key="1">
    <source>
        <dbReference type="SAM" id="Phobius"/>
    </source>
</evidence>
<keyword evidence="3" id="KW-1185">Reference proteome</keyword>
<keyword evidence="1" id="KW-1133">Transmembrane helix</keyword>
<evidence type="ECO:0000313" key="2">
    <source>
        <dbReference type="EMBL" id="MDC4241706.1"/>
    </source>
</evidence>
<keyword evidence="1" id="KW-0812">Transmembrane</keyword>
<organism evidence="2 3">
    <name type="scientific">Clostridium tertium</name>
    <dbReference type="NCBI Taxonomy" id="1559"/>
    <lineage>
        <taxon>Bacteria</taxon>
        <taxon>Bacillati</taxon>
        <taxon>Bacillota</taxon>
        <taxon>Clostridia</taxon>
        <taxon>Eubacteriales</taxon>
        <taxon>Clostridiaceae</taxon>
        <taxon>Clostridium</taxon>
    </lineage>
</organism>
<accession>A0A9X3XNV9</accession>
<comment type="caution">
    <text evidence="2">The sequence shown here is derived from an EMBL/GenBank/DDBJ whole genome shotgun (WGS) entry which is preliminary data.</text>
</comment>
<dbReference type="GeneID" id="93044808"/>
<evidence type="ECO:0000313" key="3">
    <source>
        <dbReference type="Proteomes" id="UP001141183"/>
    </source>
</evidence>